<name>A0A6A6VMS9_9PLEO</name>
<keyword evidence="1" id="KW-0472">Membrane</keyword>
<feature type="transmembrane region" description="Helical" evidence="1">
    <location>
        <begin position="231"/>
        <end position="250"/>
    </location>
</feature>
<dbReference type="InterPro" id="IPR053018">
    <property type="entry name" value="Elsinochrome_Biosynth-Asso"/>
</dbReference>
<dbReference type="Proteomes" id="UP000799440">
    <property type="component" value="Unassembled WGS sequence"/>
</dbReference>
<keyword evidence="1" id="KW-0812">Transmembrane</keyword>
<accession>A0A6A6VMS9</accession>
<dbReference type="OrthoDB" id="5427664at2759"/>
<keyword evidence="3" id="KW-1185">Reference proteome</keyword>
<proteinExistence type="predicted"/>
<evidence type="ECO:0000256" key="1">
    <source>
        <dbReference type="SAM" id="Phobius"/>
    </source>
</evidence>
<dbReference type="AlphaFoldDB" id="A0A6A6VMS9"/>
<reference evidence="2" key="1">
    <citation type="journal article" date="2020" name="Stud. Mycol.">
        <title>101 Dothideomycetes genomes: a test case for predicting lifestyles and emergence of pathogens.</title>
        <authorList>
            <person name="Haridas S."/>
            <person name="Albert R."/>
            <person name="Binder M."/>
            <person name="Bloem J."/>
            <person name="Labutti K."/>
            <person name="Salamov A."/>
            <person name="Andreopoulos B."/>
            <person name="Baker S."/>
            <person name="Barry K."/>
            <person name="Bills G."/>
            <person name="Bluhm B."/>
            <person name="Cannon C."/>
            <person name="Castanera R."/>
            <person name="Culley D."/>
            <person name="Daum C."/>
            <person name="Ezra D."/>
            <person name="Gonzalez J."/>
            <person name="Henrissat B."/>
            <person name="Kuo A."/>
            <person name="Liang C."/>
            <person name="Lipzen A."/>
            <person name="Lutzoni F."/>
            <person name="Magnuson J."/>
            <person name="Mondo S."/>
            <person name="Nolan M."/>
            <person name="Ohm R."/>
            <person name="Pangilinan J."/>
            <person name="Park H.-J."/>
            <person name="Ramirez L."/>
            <person name="Alfaro M."/>
            <person name="Sun H."/>
            <person name="Tritt A."/>
            <person name="Yoshinaga Y."/>
            <person name="Zwiers L.-H."/>
            <person name="Turgeon B."/>
            <person name="Goodwin S."/>
            <person name="Spatafora J."/>
            <person name="Crous P."/>
            <person name="Grigoriev I."/>
        </authorList>
    </citation>
    <scope>NUCLEOTIDE SEQUENCE</scope>
    <source>
        <strain evidence="2">CBS 119925</strain>
    </source>
</reference>
<dbReference type="EMBL" id="MU006564">
    <property type="protein sequence ID" value="KAF2750511.1"/>
    <property type="molecule type" value="Genomic_DNA"/>
</dbReference>
<protein>
    <submittedName>
        <fullName evidence="2">Uncharacterized protein</fullName>
    </submittedName>
</protein>
<dbReference type="PANTHER" id="PTHR37577">
    <property type="entry name" value="INTEGRAL MEMBRANE PROTEIN"/>
    <property type="match status" value="1"/>
</dbReference>
<evidence type="ECO:0000313" key="2">
    <source>
        <dbReference type="EMBL" id="KAF2750511.1"/>
    </source>
</evidence>
<gene>
    <name evidence="2" type="ORF">M011DRAFT_244853</name>
</gene>
<evidence type="ECO:0000313" key="3">
    <source>
        <dbReference type="Proteomes" id="UP000799440"/>
    </source>
</evidence>
<dbReference type="PANTHER" id="PTHR37577:SF1">
    <property type="entry name" value="INTEGRAL MEMBRANE PROTEIN"/>
    <property type="match status" value="1"/>
</dbReference>
<feature type="transmembrane region" description="Helical" evidence="1">
    <location>
        <begin position="65"/>
        <end position="85"/>
    </location>
</feature>
<sequence length="279" mass="32171">MLIAGLRLHWQGNISVYHFSIVRELAFFSSNAHLLSLMALSDTFRSNRQQVKRMGRTRRGVTTATKWRFACMFAFLVLLLLTTWITAYRAWDDMYECPTTCVPLGVQELGGPPLGWAVATTYFLVVEYSQYTMQIGERLVDPHRSVRRWARNRSAVADGTLRRRLAMWPAIIAIIRMLKRIGVLLRFWSFSEVTELATMLAWFSANFYFTIEDKKAGATLMSALEWRRETSMGFGQIVPLVLLMLPFMTFSEVYQDCIDREIEETKEVRSAVVPHTASQ</sequence>
<organism evidence="2 3">
    <name type="scientific">Sporormia fimetaria CBS 119925</name>
    <dbReference type="NCBI Taxonomy" id="1340428"/>
    <lineage>
        <taxon>Eukaryota</taxon>
        <taxon>Fungi</taxon>
        <taxon>Dikarya</taxon>
        <taxon>Ascomycota</taxon>
        <taxon>Pezizomycotina</taxon>
        <taxon>Dothideomycetes</taxon>
        <taxon>Pleosporomycetidae</taxon>
        <taxon>Pleosporales</taxon>
        <taxon>Sporormiaceae</taxon>
        <taxon>Sporormia</taxon>
    </lineage>
</organism>
<feature type="transmembrane region" description="Helical" evidence="1">
    <location>
        <begin position="190"/>
        <end position="211"/>
    </location>
</feature>
<keyword evidence="1" id="KW-1133">Transmembrane helix</keyword>